<dbReference type="SUPFAM" id="SSF50685">
    <property type="entry name" value="Barwin-like endoglucanases"/>
    <property type="match status" value="1"/>
</dbReference>
<proteinExistence type="predicted"/>
<protein>
    <submittedName>
        <fullName evidence="4">3D domain-containing protein</fullName>
    </submittedName>
</protein>
<dbReference type="InterPro" id="IPR036908">
    <property type="entry name" value="RlpA-like_sf"/>
</dbReference>
<reference evidence="4" key="2">
    <citation type="journal article" date="2021" name="PeerJ">
        <title>Extensive microbial diversity within the chicken gut microbiome revealed by metagenomics and culture.</title>
        <authorList>
            <person name="Gilroy R."/>
            <person name="Ravi A."/>
            <person name="Getino M."/>
            <person name="Pursley I."/>
            <person name="Horton D.L."/>
            <person name="Alikhan N.F."/>
            <person name="Baker D."/>
            <person name="Gharbi K."/>
            <person name="Hall N."/>
            <person name="Watson M."/>
            <person name="Adriaenssens E.M."/>
            <person name="Foster-Nyarko E."/>
            <person name="Jarju S."/>
            <person name="Secka A."/>
            <person name="Antonio M."/>
            <person name="Oren A."/>
            <person name="Chaudhuri R.R."/>
            <person name="La Ragione R."/>
            <person name="Hildebrand F."/>
            <person name="Pallen M.J."/>
        </authorList>
    </citation>
    <scope>NUCLEOTIDE SEQUENCE</scope>
    <source>
        <strain evidence="4">E3-2379</strain>
    </source>
</reference>
<dbReference type="EMBL" id="JADIML010000139">
    <property type="protein sequence ID" value="MBO8463259.1"/>
    <property type="molecule type" value="Genomic_DNA"/>
</dbReference>
<sequence>MRMWKRAIAVAMAVGVCLHTPAQVLATTKAETVQEINTDAENTNNEVTNTMTAIKAMSVSKKAAQNKRYIGKFKVYAYSGGGITASGARTRANRTVAVDPRVIPLGTKIMVNGKVYVAEDTGGAIKGNTLDIYMPSESACRQWGVRTCKVYILG</sequence>
<feature type="signal peptide" evidence="2">
    <location>
        <begin position="1"/>
        <end position="26"/>
    </location>
</feature>
<dbReference type="PANTHER" id="PTHR39160:SF4">
    <property type="entry name" value="RESUSCITATION-PROMOTING FACTOR RPFB"/>
    <property type="match status" value="1"/>
</dbReference>
<dbReference type="Proteomes" id="UP000823618">
    <property type="component" value="Unassembled WGS sequence"/>
</dbReference>
<evidence type="ECO:0000313" key="4">
    <source>
        <dbReference type="EMBL" id="MBO8463259.1"/>
    </source>
</evidence>
<dbReference type="Pfam" id="PF06725">
    <property type="entry name" value="3D"/>
    <property type="match status" value="1"/>
</dbReference>
<comment type="caution">
    <text evidence="4">The sequence shown here is derived from an EMBL/GenBank/DDBJ whole genome shotgun (WGS) entry which is preliminary data.</text>
</comment>
<feature type="chain" id="PRO_5039094887" evidence="2">
    <location>
        <begin position="27"/>
        <end position="154"/>
    </location>
</feature>
<dbReference type="Gene3D" id="2.40.40.10">
    <property type="entry name" value="RlpA-like domain"/>
    <property type="match status" value="1"/>
</dbReference>
<dbReference type="GO" id="GO:0009254">
    <property type="term" value="P:peptidoglycan turnover"/>
    <property type="evidence" value="ECO:0007669"/>
    <property type="project" value="InterPro"/>
</dbReference>
<name>A0A9D9HZG2_9FIRM</name>
<reference evidence="4" key="1">
    <citation type="submission" date="2020-10" db="EMBL/GenBank/DDBJ databases">
        <authorList>
            <person name="Gilroy R."/>
        </authorList>
    </citation>
    <scope>NUCLEOTIDE SEQUENCE</scope>
    <source>
        <strain evidence="4">E3-2379</strain>
    </source>
</reference>
<keyword evidence="1 2" id="KW-0732">Signal</keyword>
<evidence type="ECO:0000256" key="2">
    <source>
        <dbReference type="SAM" id="SignalP"/>
    </source>
</evidence>
<dbReference type="PANTHER" id="PTHR39160">
    <property type="entry name" value="CELL WALL-BINDING PROTEIN YOCH"/>
    <property type="match status" value="1"/>
</dbReference>
<accession>A0A9D9HZG2</accession>
<dbReference type="InterPro" id="IPR051933">
    <property type="entry name" value="Resuscitation_pf_RpfB"/>
</dbReference>
<feature type="domain" description="3D" evidence="3">
    <location>
        <begin position="94"/>
        <end position="153"/>
    </location>
</feature>
<dbReference type="AlphaFoldDB" id="A0A9D9HZG2"/>
<evidence type="ECO:0000256" key="1">
    <source>
        <dbReference type="ARBA" id="ARBA00022729"/>
    </source>
</evidence>
<dbReference type="CDD" id="cd14667">
    <property type="entry name" value="3D_containing_proteins"/>
    <property type="match status" value="1"/>
</dbReference>
<evidence type="ECO:0000313" key="5">
    <source>
        <dbReference type="Proteomes" id="UP000823618"/>
    </source>
</evidence>
<gene>
    <name evidence="4" type="ORF">IAC13_04935</name>
</gene>
<evidence type="ECO:0000259" key="3">
    <source>
        <dbReference type="Pfam" id="PF06725"/>
    </source>
</evidence>
<dbReference type="InterPro" id="IPR059180">
    <property type="entry name" value="3D_YorM"/>
</dbReference>
<dbReference type="GO" id="GO:0004553">
    <property type="term" value="F:hydrolase activity, hydrolyzing O-glycosyl compounds"/>
    <property type="evidence" value="ECO:0007669"/>
    <property type="project" value="InterPro"/>
</dbReference>
<dbReference type="InterPro" id="IPR010611">
    <property type="entry name" value="3D_dom"/>
</dbReference>
<dbReference type="GO" id="GO:0019867">
    <property type="term" value="C:outer membrane"/>
    <property type="evidence" value="ECO:0007669"/>
    <property type="project" value="InterPro"/>
</dbReference>
<organism evidence="4 5">
    <name type="scientific">Candidatus Scybalomonas excrementavium</name>
    <dbReference type="NCBI Taxonomy" id="2840943"/>
    <lineage>
        <taxon>Bacteria</taxon>
        <taxon>Bacillati</taxon>
        <taxon>Bacillota</taxon>
        <taxon>Clostridia</taxon>
        <taxon>Lachnospirales</taxon>
        <taxon>Lachnospiraceae</taxon>
        <taxon>Lachnospiraceae incertae sedis</taxon>
        <taxon>Candidatus Scybalomonas</taxon>
    </lineage>
</organism>